<keyword evidence="5" id="KW-1185">Reference proteome</keyword>
<dbReference type="AlphaFoldDB" id="A0A2T4AIW3"/>
<dbReference type="RefSeq" id="XP_024776683.1">
    <property type="nucleotide sequence ID" value="XM_024914802.1"/>
</dbReference>
<gene>
    <name evidence="4" type="ORF">M431DRAFT_391927</name>
</gene>
<dbReference type="GeneID" id="36623368"/>
<dbReference type="PANTHER" id="PTHR48104:SF30">
    <property type="entry name" value="METACASPASE-1"/>
    <property type="match status" value="1"/>
</dbReference>
<comment type="similarity">
    <text evidence="1">Belongs to the peptidase C14B family.</text>
</comment>
<dbReference type="GO" id="GO:0004197">
    <property type="term" value="F:cysteine-type endopeptidase activity"/>
    <property type="evidence" value="ECO:0007669"/>
    <property type="project" value="InterPro"/>
</dbReference>
<organism evidence="4 5">
    <name type="scientific">Trichoderma harzianum CBS 226.95</name>
    <dbReference type="NCBI Taxonomy" id="983964"/>
    <lineage>
        <taxon>Eukaryota</taxon>
        <taxon>Fungi</taxon>
        <taxon>Dikarya</taxon>
        <taxon>Ascomycota</taxon>
        <taxon>Pezizomycotina</taxon>
        <taxon>Sordariomycetes</taxon>
        <taxon>Hypocreomycetidae</taxon>
        <taxon>Hypocreales</taxon>
        <taxon>Hypocreaceae</taxon>
        <taxon>Trichoderma</taxon>
    </lineage>
</organism>
<dbReference type="Gene3D" id="3.40.50.1460">
    <property type="match status" value="1"/>
</dbReference>
<sequence length="604" mass="67443">MEKQAGGFVYVHYSGHGDRCLTKHEELKGPGQHDECICTWEEDITDVELGGVLDNLAEKHTLFVTLDSCHSGGADRDREQEANSNVKVRCRSYVPPQVFNLSDSTTHGDAKSDQASDPSGLSPLDNGGYRNVTPSNKSLLYNPRKYNLIAGCQPSQYAAEWKYTKTVDNISKHLTCGAMTYHFLKSLDSLRPSGEPVTYKQLSDKMQAPFRVTPYGNRQNPMLLGDPDRILLATKTMQIKARALTANVIVNNNNSVTLNKGIANQITLGDKFLLYPPSKVYLGLILADDAAGIEAEVTSTAMYTSDLVLSGDNARRLNDIAPGWFARLSKRSHAKLVYLQFPPGGDNPAYERIRTNWRHNVNYQAPYNLIFDPPVNAPTPDFAVSVDENAEFRVQDRDGDTLKGLPLIPAEGERNVNQLTCLLNQLCLYQMLLLDVKHSPGWKPNYDFRIEALTGKSQDDNSLADQKIVFKNNSFVGLYVTILYLGPAYCIQEVFPNDFANSSELPSREAISEEVIVSITIPDILKPFSTQPSFQMRDTFKAFITTKPIDLSNYMLDDFEHDPAKLESPSRATIRRPVFDGLAVEELHVITQLDEDKTYSVVVE</sequence>
<dbReference type="EMBL" id="KZ679678">
    <property type="protein sequence ID" value="PTB57006.1"/>
    <property type="molecule type" value="Genomic_DNA"/>
</dbReference>
<protein>
    <recommendedName>
        <fullName evidence="3">Peptidase C14 caspase domain-containing protein</fullName>
    </recommendedName>
</protein>
<proteinExistence type="inferred from homology"/>
<evidence type="ECO:0000313" key="5">
    <source>
        <dbReference type="Proteomes" id="UP000241690"/>
    </source>
</evidence>
<dbReference type="Pfam" id="PF00656">
    <property type="entry name" value="Peptidase_C14"/>
    <property type="match status" value="1"/>
</dbReference>
<reference evidence="4 5" key="1">
    <citation type="submission" date="2016-07" db="EMBL/GenBank/DDBJ databases">
        <title>Multiple horizontal gene transfer events from other fungi enriched the ability of initially mycotrophic Trichoderma (Ascomycota) to feed on dead plant biomass.</title>
        <authorList>
            <consortium name="DOE Joint Genome Institute"/>
            <person name="Aerts A."/>
            <person name="Atanasova L."/>
            <person name="Chenthamara K."/>
            <person name="Zhang J."/>
            <person name="Grujic M."/>
            <person name="Henrissat B."/>
            <person name="Kuo A."/>
            <person name="Salamov A."/>
            <person name="Lipzen A."/>
            <person name="Labutti K."/>
            <person name="Barry K."/>
            <person name="Miao Y."/>
            <person name="Rahimi M.J."/>
            <person name="Shen Q."/>
            <person name="Grigoriev I.V."/>
            <person name="Kubicek C.P."/>
            <person name="Druzhinina I.S."/>
        </authorList>
    </citation>
    <scope>NUCLEOTIDE SEQUENCE [LARGE SCALE GENOMIC DNA]</scope>
    <source>
        <strain evidence="4 5">CBS 226.95</strain>
    </source>
</reference>
<evidence type="ECO:0000313" key="4">
    <source>
        <dbReference type="EMBL" id="PTB57006.1"/>
    </source>
</evidence>
<feature type="domain" description="Peptidase C14 caspase" evidence="3">
    <location>
        <begin position="7"/>
        <end position="223"/>
    </location>
</feature>
<dbReference type="InterPro" id="IPR050452">
    <property type="entry name" value="Metacaspase"/>
</dbReference>
<evidence type="ECO:0000259" key="3">
    <source>
        <dbReference type="Pfam" id="PF00656"/>
    </source>
</evidence>
<dbReference type="Proteomes" id="UP000241690">
    <property type="component" value="Unassembled WGS sequence"/>
</dbReference>
<dbReference type="GO" id="GO:0006508">
    <property type="term" value="P:proteolysis"/>
    <property type="evidence" value="ECO:0007669"/>
    <property type="project" value="InterPro"/>
</dbReference>
<dbReference type="PANTHER" id="PTHR48104">
    <property type="entry name" value="METACASPASE-4"/>
    <property type="match status" value="1"/>
</dbReference>
<evidence type="ECO:0000256" key="2">
    <source>
        <dbReference type="SAM" id="MobiDB-lite"/>
    </source>
</evidence>
<name>A0A2T4AIW3_TRIHA</name>
<accession>A0A2T4AIW3</accession>
<evidence type="ECO:0000256" key="1">
    <source>
        <dbReference type="ARBA" id="ARBA00009005"/>
    </source>
</evidence>
<dbReference type="GO" id="GO:0005737">
    <property type="term" value="C:cytoplasm"/>
    <property type="evidence" value="ECO:0007669"/>
    <property type="project" value="TreeGrafter"/>
</dbReference>
<feature type="region of interest" description="Disordered" evidence="2">
    <location>
        <begin position="99"/>
        <end position="129"/>
    </location>
</feature>
<dbReference type="InterPro" id="IPR011600">
    <property type="entry name" value="Pept_C14_caspase"/>
</dbReference>